<organism evidence="3 4">
    <name type="scientific">Phytophthora aleatoria</name>
    <dbReference type="NCBI Taxonomy" id="2496075"/>
    <lineage>
        <taxon>Eukaryota</taxon>
        <taxon>Sar</taxon>
        <taxon>Stramenopiles</taxon>
        <taxon>Oomycota</taxon>
        <taxon>Peronosporomycetes</taxon>
        <taxon>Peronosporales</taxon>
        <taxon>Peronosporaceae</taxon>
        <taxon>Phytophthora</taxon>
    </lineage>
</organism>
<feature type="transmembrane region" description="Helical" evidence="2">
    <location>
        <begin position="92"/>
        <end position="116"/>
    </location>
</feature>
<keyword evidence="2" id="KW-0472">Membrane</keyword>
<feature type="compositionally biased region" description="Polar residues" evidence="1">
    <location>
        <begin position="176"/>
        <end position="191"/>
    </location>
</feature>
<feature type="transmembrane region" description="Helical" evidence="2">
    <location>
        <begin position="53"/>
        <end position="72"/>
    </location>
</feature>
<feature type="transmembrane region" description="Helical" evidence="2">
    <location>
        <begin position="20"/>
        <end position="41"/>
    </location>
</feature>
<keyword evidence="4" id="KW-1185">Reference proteome</keyword>
<evidence type="ECO:0000256" key="2">
    <source>
        <dbReference type="SAM" id="Phobius"/>
    </source>
</evidence>
<sequence length="270" mass="29265">MSFQSLQDEHPQLSASQLDVLHPAILSCRGVSLVGCLFILWHHYVSARLHSGVSMVQKMVVVISVLDADLAFPKVFGNPLSDTTDVTAACNVQVFALHVFGLMLVFWNAAIAHCFYRKIVHRDSETRLKSKFMPPRVTPAQKEKIVRIILTDTTYRFEGEDRTPRPSICDEEAPPTDTSGGAEQNNGTDESSVLCERPNVESPDENDFAVDVDYGDEPILLAPIVVACGSPVVVGAPTLVIDDAATVVAGGAPRSAKRIEAEIASFSTTS</sequence>
<accession>A0A8J5MC45</accession>
<feature type="region of interest" description="Disordered" evidence="1">
    <location>
        <begin position="158"/>
        <end position="202"/>
    </location>
</feature>
<dbReference type="AlphaFoldDB" id="A0A8J5MC45"/>
<keyword evidence="2" id="KW-0812">Transmembrane</keyword>
<comment type="caution">
    <text evidence="3">The sequence shown here is derived from an EMBL/GenBank/DDBJ whole genome shotgun (WGS) entry which is preliminary data.</text>
</comment>
<proteinExistence type="predicted"/>
<evidence type="ECO:0000313" key="3">
    <source>
        <dbReference type="EMBL" id="KAG6943616.1"/>
    </source>
</evidence>
<dbReference type="EMBL" id="JAENGY010002648">
    <property type="protein sequence ID" value="KAG6943616.1"/>
    <property type="molecule type" value="Genomic_DNA"/>
</dbReference>
<evidence type="ECO:0000256" key="1">
    <source>
        <dbReference type="SAM" id="MobiDB-lite"/>
    </source>
</evidence>
<keyword evidence="2" id="KW-1133">Transmembrane helix</keyword>
<dbReference type="Proteomes" id="UP000709295">
    <property type="component" value="Unassembled WGS sequence"/>
</dbReference>
<protein>
    <submittedName>
        <fullName evidence="3">Uncharacterized protein</fullName>
    </submittedName>
</protein>
<gene>
    <name evidence="3" type="ORF">JG688_00017519</name>
</gene>
<evidence type="ECO:0000313" key="4">
    <source>
        <dbReference type="Proteomes" id="UP000709295"/>
    </source>
</evidence>
<name>A0A8J5MC45_9STRA</name>
<reference evidence="3" key="1">
    <citation type="submission" date="2021-01" db="EMBL/GenBank/DDBJ databases">
        <title>Phytophthora aleatoria, a newly-described species from Pinus radiata is distinct from Phytophthora cactorum isolates based on comparative genomics.</title>
        <authorList>
            <person name="Mcdougal R."/>
            <person name="Panda P."/>
            <person name="Williams N."/>
            <person name="Studholme D.J."/>
        </authorList>
    </citation>
    <scope>NUCLEOTIDE SEQUENCE</scope>
    <source>
        <strain evidence="3">NZFS 4037</strain>
    </source>
</reference>